<dbReference type="Proteomes" id="UP000054851">
    <property type="component" value="Unassembled WGS sequence"/>
</dbReference>
<protein>
    <submittedName>
        <fullName evidence="1">Uncharacterized protein</fullName>
    </submittedName>
</protein>
<proteinExistence type="predicted"/>
<comment type="caution">
    <text evidence="1">The sequence shown here is derived from an EMBL/GenBank/DDBJ whole genome shotgun (WGS) entry which is preliminary data.</text>
</comment>
<dbReference type="RefSeq" id="WP_198399075.1">
    <property type="nucleotide sequence ID" value="NZ_FCOA02000016.1"/>
</dbReference>
<reference evidence="1" key="1">
    <citation type="submission" date="2016-01" db="EMBL/GenBank/DDBJ databases">
        <authorList>
            <person name="Peeters C."/>
        </authorList>
    </citation>
    <scope>NUCLEOTIDE SEQUENCE</scope>
    <source>
        <strain evidence="1">LMG 29322</strain>
    </source>
</reference>
<dbReference type="SUPFAM" id="SSF82282">
    <property type="entry name" value="Homocysteine S-methyltransferase"/>
    <property type="match status" value="1"/>
</dbReference>
<name>A0A158BZ69_9BURK</name>
<dbReference type="InterPro" id="IPR036589">
    <property type="entry name" value="HCY_dom_sf"/>
</dbReference>
<evidence type="ECO:0000313" key="1">
    <source>
        <dbReference type="EMBL" id="SAK75405.1"/>
    </source>
</evidence>
<evidence type="ECO:0000313" key="2">
    <source>
        <dbReference type="Proteomes" id="UP000054851"/>
    </source>
</evidence>
<organism evidence="1 2">
    <name type="scientific">Caballeronia hypogeia</name>
    <dbReference type="NCBI Taxonomy" id="1777140"/>
    <lineage>
        <taxon>Bacteria</taxon>
        <taxon>Pseudomonadati</taxon>
        <taxon>Pseudomonadota</taxon>
        <taxon>Betaproteobacteria</taxon>
        <taxon>Burkholderiales</taxon>
        <taxon>Burkholderiaceae</taxon>
        <taxon>Caballeronia</taxon>
    </lineage>
</organism>
<accession>A0A158BZ69</accession>
<dbReference type="EMBL" id="FCOA02000016">
    <property type="protein sequence ID" value="SAK75405.1"/>
    <property type="molecule type" value="Genomic_DNA"/>
</dbReference>
<dbReference type="STRING" id="1777140.AWB79_04454"/>
<dbReference type="AlphaFoldDB" id="A0A158BZ69"/>
<sequence length="136" mass="14661">MGVIVPFVREMAVGYKKRPKINGLRSGETVLGSGGAWLHRIHGICANASRRSHAELDDGNAEEFGAQYRAPNALLPRMNVVAGCCAADHRHVGAIGNPLKGARGSEPRKALPIRRYTRAIHVIDKCAARTATMLPN</sequence>
<keyword evidence="2" id="KW-1185">Reference proteome</keyword>
<gene>
    <name evidence="1" type="ORF">AWB79_04454</name>
</gene>